<evidence type="ECO:0000256" key="6">
    <source>
        <dbReference type="ARBA" id="ARBA00022989"/>
    </source>
</evidence>
<evidence type="ECO:0000256" key="4">
    <source>
        <dbReference type="ARBA" id="ARBA00022679"/>
    </source>
</evidence>
<gene>
    <name evidence="11" type="ORF">SAMN05421774_10787</name>
</gene>
<dbReference type="GO" id="GO:0005886">
    <property type="term" value="C:plasma membrane"/>
    <property type="evidence" value="ECO:0007669"/>
    <property type="project" value="UniProtKB-SubCell"/>
</dbReference>
<comment type="similarity">
    <text evidence="2">Belongs to the bacterial sugar transferase family.</text>
</comment>
<accession>A0A1N7Q4U8</accession>
<dbReference type="GO" id="GO:0016780">
    <property type="term" value="F:phosphotransferase activity, for other substituted phosphate groups"/>
    <property type="evidence" value="ECO:0007669"/>
    <property type="project" value="TreeGrafter"/>
</dbReference>
<feature type="transmembrane region" description="Helical" evidence="9">
    <location>
        <begin position="44"/>
        <end position="66"/>
    </location>
</feature>
<dbReference type="PANTHER" id="PTHR30576:SF4">
    <property type="entry name" value="UNDECAPRENYL-PHOSPHATE GALACTOSE PHOSPHOTRANSFERASE"/>
    <property type="match status" value="1"/>
</dbReference>
<evidence type="ECO:0000256" key="2">
    <source>
        <dbReference type="ARBA" id="ARBA00006464"/>
    </source>
</evidence>
<keyword evidence="12" id="KW-1185">Reference proteome</keyword>
<dbReference type="InterPro" id="IPR003362">
    <property type="entry name" value="Bact_transf"/>
</dbReference>
<evidence type="ECO:0000313" key="12">
    <source>
        <dbReference type="Proteomes" id="UP000186141"/>
    </source>
</evidence>
<dbReference type="Pfam" id="PF02397">
    <property type="entry name" value="Bac_transf"/>
    <property type="match status" value="1"/>
</dbReference>
<dbReference type="OrthoDB" id="9808602at2"/>
<name>A0A1N7Q4U8_9RHOB</name>
<evidence type="ECO:0000256" key="5">
    <source>
        <dbReference type="ARBA" id="ARBA00022692"/>
    </source>
</evidence>
<dbReference type="RefSeq" id="WP_076533154.1">
    <property type="nucleotide sequence ID" value="NZ_BMEH01000007.1"/>
</dbReference>
<evidence type="ECO:0000256" key="3">
    <source>
        <dbReference type="ARBA" id="ARBA00022475"/>
    </source>
</evidence>
<keyword evidence="7 9" id="KW-0472">Membrane</keyword>
<sequence length="232" mass="26178">MTLTYGRFETDADLPGGINAHQPADTGYRQRGVYRHGLKRLLDVVIVVLAAPFVVPLIMMLALAVMRDGGRPFYAQDRVGKGGRTFRMWKLRSMVTDADERMIAHLASDPAARREWDETQKLQDDPRITSFGRFLRKSSLDELPQLFNVLIGDMSLVGPRPMMVSQKVLYPSTAYYELRPGITGYWQTAGRNKTTFAARAHFDSEYERELSFRTDAEILVRTVGVVVKGTGC</sequence>
<dbReference type="EMBL" id="FTOT01000007">
    <property type="protein sequence ID" value="SIT17836.1"/>
    <property type="molecule type" value="Genomic_DNA"/>
</dbReference>
<evidence type="ECO:0000256" key="7">
    <source>
        <dbReference type="ARBA" id="ARBA00023136"/>
    </source>
</evidence>
<comment type="subcellular location">
    <subcellularLocation>
        <location evidence="1">Cell membrane</location>
    </subcellularLocation>
</comment>
<keyword evidence="8" id="KW-0270">Exopolysaccharide synthesis</keyword>
<evidence type="ECO:0000256" key="8">
    <source>
        <dbReference type="ARBA" id="ARBA00023169"/>
    </source>
</evidence>
<evidence type="ECO:0000256" key="9">
    <source>
        <dbReference type="SAM" id="Phobius"/>
    </source>
</evidence>
<protein>
    <submittedName>
        <fullName evidence="11">Sugar transferase involved in LPS biosynthesis (Colanic, teichoic acid)</fullName>
    </submittedName>
</protein>
<keyword evidence="5 9" id="KW-0812">Transmembrane</keyword>
<dbReference type="Proteomes" id="UP000186141">
    <property type="component" value="Unassembled WGS sequence"/>
</dbReference>
<dbReference type="STRING" id="1086013.SAMN05421774_10787"/>
<reference evidence="11 12" key="1">
    <citation type="submission" date="2017-01" db="EMBL/GenBank/DDBJ databases">
        <authorList>
            <person name="Mah S.A."/>
            <person name="Swanson W.J."/>
            <person name="Moy G.W."/>
            <person name="Vacquier V.D."/>
        </authorList>
    </citation>
    <scope>NUCLEOTIDE SEQUENCE [LARGE SCALE GENOMIC DNA]</scope>
    <source>
        <strain evidence="11 12">DSM 26375</strain>
    </source>
</reference>
<feature type="domain" description="Bacterial sugar transferase" evidence="10">
    <location>
        <begin position="39"/>
        <end position="228"/>
    </location>
</feature>
<organism evidence="11 12">
    <name type="scientific">Gemmobacter megaterium</name>
    <dbReference type="NCBI Taxonomy" id="1086013"/>
    <lineage>
        <taxon>Bacteria</taxon>
        <taxon>Pseudomonadati</taxon>
        <taxon>Pseudomonadota</taxon>
        <taxon>Alphaproteobacteria</taxon>
        <taxon>Rhodobacterales</taxon>
        <taxon>Paracoccaceae</taxon>
        <taxon>Gemmobacter</taxon>
    </lineage>
</organism>
<dbReference type="AlphaFoldDB" id="A0A1N7Q4U8"/>
<keyword evidence="6 9" id="KW-1133">Transmembrane helix</keyword>
<evidence type="ECO:0000313" key="11">
    <source>
        <dbReference type="EMBL" id="SIT17836.1"/>
    </source>
</evidence>
<dbReference type="GO" id="GO:0000271">
    <property type="term" value="P:polysaccharide biosynthetic process"/>
    <property type="evidence" value="ECO:0007669"/>
    <property type="project" value="UniProtKB-KW"/>
</dbReference>
<keyword evidence="4 11" id="KW-0808">Transferase</keyword>
<evidence type="ECO:0000259" key="10">
    <source>
        <dbReference type="Pfam" id="PF02397"/>
    </source>
</evidence>
<keyword evidence="3" id="KW-1003">Cell membrane</keyword>
<dbReference type="PANTHER" id="PTHR30576">
    <property type="entry name" value="COLANIC BIOSYNTHESIS UDP-GLUCOSE LIPID CARRIER TRANSFERASE"/>
    <property type="match status" value="1"/>
</dbReference>
<evidence type="ECO:0000256" key="1">
    <source>
        <dbReference type="ARBA" id="ARBA00004236"/>
    </source>
</evidence>
<proteinExistence type="inferred from homology"/>